<evidence type="ECO:0000313" key="1">
    <source>
        <dbReference type="EMBL" id="TQS42574.1"/>
    </source>
</evidence>
<dbReference type="Proteomes" id="UP000317982">
    <property type="component" value="Unassembled WGS sequence"/>
</dbReference>
<proteinExistence type="predicted"/>
<comment type="caution">
    <text evidence="1">The sequence shown here is derived from an EMBL/GenBank/DDBJ whole genome shotgun (WGS) entry which is preliminary data.</text>
</comment>
<dbReference type="RefSeq" id="WP_142706882.1">
    <property type="nucleotide sequence ID" value="NZ_VIRS01000017.1"/>
</dbReference>
<gene>
    <name evidence="1" type="ORF">FL583_23045</name>
</gene>
<sequence>MAVETTFGETTGRRRVAAVPLSHLSVQLAYLDFDDLLKGPRYLSDRFARAAPWAETARRVYGDDTRGRPRWSTCVVLDDYFGNPPHGPAEVLPELIGAAESVGLQIDYVARQSACVRADGVDVAELVRARLVPEPLFDTTGSRPPVDWSGWLSNGQRSATDFADAMPAAPREWVPPRQTTARDHSIFLDVELWRDEPSGQRLWSLAFLTAVWQLLRLGLLRNNGAPIAVPVDVEQPLPDDWPDLPPIVQLNSSAAPFAAYRTLSVLNARTETVGVAARMILGQISIDTAVQQQIVQRSSAEGISLTAEVTGRINYVLDSGF</sequence>
<dbReference type="InterPro" id="IPR049747">
    <property type="entry name" value="SCO2522-like"/>
</dbReference>
<dbReference type="EMBL" id="VIRS01000017">
    <property type="protein sequence ID" value="TQS42574.1"/>
    <property type="molecule type" value="Genomic_DNA"/>
</dbReference>
<keyword evidence="2" id="KW-1185">Reference proteome</keyword>
<protein>
    <submittedName>
        <fullName evidence="1">Uncharacterized protein</fullName>
    </submittedName>
</protein>
<dbReference type="NCBIfam" id="NF040566">
    <property type="entry name" value="SCO2522_fam"/>
    <property type="match status" value="1"/>
</dbReference>
<dbReference type="InParanoid" id="A0A545AMK8"/>
<organism evidence="1 2">
    <name type="scientific">Cryptosporangium phraense</name>
    <dbReference type="NCBI Taxonomy" id="2593070"/>
    <lineage>
        <taxon>Bacteria</taxon>
        <taxon>Bacillati</taxon>
        <taxon>Actinomycetota</taxon>
        <taxon>Actinomycetes</taxon>
        <taxon>Cryptosporangiales</taxon>
        <taxon>Cryptosporangiaceae</taxon>
        <taxon>Cryptosporangium</taxon>
    </lineage>
</organism>
<accession>A0A545AMK8</accession>
<name>A0A545AMK8_9ACTN</name>
<reference evidence="1 2" key="1">
    <citation type="submission" date="2019-07" db="EMBL/GenBank/DDBJ databases">
        <title>Cryptosporangium phraense sp. nov., isolated from plant litter.</title>
        <authorList>
            <person name="Suriyachadkun C."/>
        </authorList>
    </citation>
    <scope>NUCLEOTIDE SEQUENCE [LARGE SCALE GENOMIC DNA]</scope>
    <source>
        <strain evidence="1 2">A-T 5661</strain>
    </source>
</reference>
<dbReference type="AlphaFoldDB" id="A0A545AMK8"/>
<evidence type="ECO:0000313" key="2">
    <source>
        <dbReference type="Proteomes" id="UP000317982"/>
    </source>
</evidence>
<dbReference type="OrthoDB" id="4561843at2"/>